<dbReference type="EMBL" id="CARXXK010001085">
    <property type="protein sequence ID" value="CAI6373212.1"/>
    <property type="molecule type" value="Genomic_DNA"/>
</dbReference>
<dbReference type="PANTHER" id="PTHR46289:SF14">
    <property type="entry name" value="DUF4371 DOMAIN-CONTAINING PROTEIN"/>
    <property type="match status" value="1"/>
</dbReference>
<dbReference type="GO" id="GO:0046983">
    <property type="term" value="F:protein dimerization activity"/>
    <property type="evidence" value="ECO:0007669"/>
    <property type="project" value="InterPro"/>
</dbReference>
<reference evidence="2 3" key="1">
    <citation type="submission" date="2023-01" db="EMBL/GenBank/DDBJ databases">
        <authorList>
            <person name="Whitehead M."/>
        </authorList>
    </citation>
    <scope>NUCLEOTIDE SEQUENCE [LARGE SCALE GENOMIC DNA]</scope>
</reference>
<dbReference type="InterPro" id="IPR052958">
    <property type="entry name" value="IFN-induced_PKR_regulator"/>
</dbReference>
<evidence type="ECO:0000313" key="2">
    <source>
        <dbReference type="EMBL" id="CAI6373212.1"/>
    </source>
</evidence>
<dbReference type="Pfam" id="PF05699">
    <property type="entry name" value="Dimer_Tnp_hAT"/>
    <property type="match status" value="1"/>
</dbReference>
<dbReference type="PANTHER" id="PTHR46289">
    <property type="entry name" value="52 KDA REPRESSOR OF THE INHIBITOR OF THE PROTEIN KINASE-LIKE PROTEIN-RELATED"/>
    <property type="match status" value="1"/>
</dbReference>
<evidence type="ECO:0000259" key="1">
    <source>
        <dbReference type="Pfam" id="PF05699"/>
    </source>
</evidence>
<proteinExistence type="predicted"/>
<organism evidence="2 3">
    <name type="scientific">Macrosiphum euphorbiae</name>
    <name type="common">potato aphid</name>
    <dbReference type="NCBI Taxonomy" id="13131"/>
    <lineage>
        <taxon>Eukaryota</taxon>
        <taxon>Metazoa</taxon>
        <taxon>Ecdysozoa</taxon>
        <taxon>Arthropoda</taxon>
        <taxon>Hexapoda</taxon>
        <taxon>Insecta</taxon>
        <taxon>Pterygota</taxon>
        <taxon>Neoptera</taxon>
        <taxon>Paraneoptera</taxon>
        <taxon>Hemiptera</taxon>
        <taxon>Sternorrhyncha</taxon>
        <taxon>Aphidomorpha</taxon>
        <taxon>Aphidoidea</taxon>
        <taxon>Aphididae</taxon>
        <taxon>Macrosiphini</taxon>
        <taxon>Macrosiphum</taxon>
    </lineage>
</organism>
<keyword evidence="3" id="KW-1185">Reference proteome</keyword>
<gene>
    <name evidence="2" type="ORF">MEUPH1_LOCUS26993</name>
</gene>
<dbReference type="InterPro" id="IPR012337">
    <property type="entry name" value="RNaseH-like_sf"/>
</dbReference>
<name>A0AAV0Y0I0_9HEMI</name>
<protein>
    <recommendedName>
        <fullName evidence="1">HAT C-terminal dimerisation domain-containing protein</fullName>
    </recommendedName>
</protein>
<dbReference type="InterPro" id="IPR008906">
    <property type="entry name" value="HATC_C_dom"/>
</dbReference>
<sequence length="126" mass="14654">MTLVNYYQDDLENGNHAILMAEYKLWQRCLKNLKEEPTNALQALSFCNNEIYPNIYKLLQILATLPVSTSSNERTFSNLKRIKTYLRNTIGEKRLNGLAMMCIHKDLQLTTDEVLDELAKKKKTKN</sequence>
<accession>A0AAV0Y0I0</accession>
<dbReference type="Proteomes" id="UP001160148">
    <property type="component" value="Unassembled WGS sequence"/>
</dbReference>
<comment type="caution">
    <text evidence="2">The sequence shown here is derived from an EMBL/GenBank/DDBJ whole genome shotgun (WGS) entry which is preliminary data.</text>
</comment>
<feature type="domain" description="HAT C-terminal dimerisation" evidence="1">
    <location>
        <begin position="31"/>
        <end position="107"/>
    </location>
</feature>
<evidence type="ECO:0000313" key="3">
    <source>
        <dbReference type="Proteomes" id="UP001160148"/>
    </source>
</evidence>
<dbReference type="AlphaFoldDB" id="A0AAV0Y0I0"/>
<dbReference type="SUPFAM" id="SSF53098">
    <property type="entry name" value="Ribonuclease H-like"/>
    <property type="match status" value="1"/>
</dbReference>